<dbReference type="InterPro" id="IPR003445">
    <property type="entry name" value="Cat_transpt"/>
</dbReference>
<dbReference type="OrthoDB" id="7818483at2"/>
<accession>A0A1G7HBX9</accession>
<evidence type="ECO:0000256" key="7">
    <source>
        <dbReference type="ARBA" id="ARBA00023136"/>
    </source>
</evidence>
<keyword evidence="5 8" id="KW-1133">Transmembrane helix</keyword>
<evidence type="ECO:0000313" key="10">
    <source>
        <dbReference type="EMBL" id="SDE97905.1"/>
    </source>
</evidence>
<evidence type="ECO:0000256" key="6">
    <source>
        <dbReference type="ARBA" id="ARBA00023065"/>
    </source>
</evidence>
<keyword evidence="11" id="KW-1185">Reference proteome</keyword>
<evidence type="ECO:0000256" key="9">
    <source>
        <dbReference type="SAM" id="SignalP"/>
    </source>
</evidence>
<protein>
    <submittedName>
        <fullName evidence="10">Trk system potassium uptake protein TrkH</fullName>
    </submittedName>
</protein>
<dbReference type="GO" id="GO:0030001">
    <property type="term" value="P:metal ion transport"/>
    <property type="evidence" value="ECO:0007669"/>
    <property type="project" value="UniProtKB-ARBA"/>
</dbReference>
<gene>
    <name evidence="10" type="ORF">SAMN04488105_110204</name>
</gene>
<proteinExistence type="predicted"/>
<keyword evidence="3" id="KW-1003">Cell membrane</keyword>
<keyword evidence="9" id="KW-0732">Signal</keyword>
<evidence type="ECO:0000256" key="1">
    <source>
        <dbReference type="ARBA" id="ARBA00004651"/>
    </source>
</evidence>
<feature type="transmembrane region" description="Helical" evidence="8">
    <location>
        <begin position="71"/>
        <end position="89"/>
    </location>
</feature>
<dbReference type="PANTHER" id="PTHR32024">
    <property type="entry name" value="TRK SYSTEM POTASSIUM UPTAKE PROTEIN TRKG-RELATED"/>
    <property type="match status" value="1"/>
</dbReference>
<feature type="transmembrane region" description="Helical" evidence="8">
    <location>
        <begin position="313"/>
        <end position="334"/>
    </location>
</feature>
<dbReference type="STRING" id="282683.SAMN04488105_110204"/>
<feature type="transmembrane region" description="Helical" evidence="8">
    <location>
        <begin position="133"/>
        <end position="154"/>
    </location>
</feature>
<feature type="transmembrane region" description="Helical" evidence="8">
    <location>
        <begin position="213"/>
        <end position="231"/>
    </location>
</feature>
<evidence type="ECO:0000256" key="2">
    <source>
        <dbReference type="ARBA" id="ARBA00022448"/>
    </source>
</evidence>
<evidence type="ECO:0000256" key="8">
    <source>
        <dbReference type="SAM" id="Phobius"/>
    </source>
</evidence>
<feature type="transmembrane region" description="Helical" evidence="8">
    <location>
        <begin position="474"/>
        <end position="502"/>
    </location>
</feature>
<evidence type="ECO:0000256" key="4">
    <source>
        <dbReference type="ARBA" id="ARBA00022692"/>
    </source>
</evidence>
<evidence type="ECO:0000313" key="11">
    <source>
        <dbReference type="Proteomes" id="UP000198994"/>
    </source>
</evidence>
<dbReference type="Proteomes" id="UP000198994">
    <property type="component" value="Unassembled WGS sequence"/>
</dbReference>
<dbReference type="EMBL" id="FNAV01000010">
    <property type="protein sequence ID" value="SDE97905.1"/>
    <property type="molecule type" value="Genomic_DNA"/>
</dbReference>
<dbReference type="GO" id="GO:0008324">
    <property type="term" value="F:monoatomic cation transmembrane transporter activity"/>
    <property type="evidence" value="ECO:0007669"/>
    <property type="project" value="InterPro"/>
</dbReference>
<dbReference type="RefSeq" id="WP_089961174.1">
    <property type="nucleotide sequence ID" value="NZ_FNAV01000010.1"/>
</dbReference>
<feature type="chain" id="PRO_5011626304" evidence="9">
    <location>
        <begin position="31"/>
        <end position="504"/>
    </location>
</feature>
<sequence length="504" mass="53772">MRTLYRMPLFLLLTGIASASMMLPAAVALAEEEFHDARSFFYAAIVGVVLTALVAIAQATRRHNRSASRQLFALMGAFVFLPALLAVPFHEAVRTTTFMNAFFEMVSSLTTTGATLFDPSRLSSAEHLWRAQVAWLGGLLMWIAAAAILAPLTLGGFEITARGEPGQSVDAGAARRDMRDPAQRLGLAARVLVPIYAGLTLALWIMLMVAGDLPLTALIHAMSTLSTSGISSVGGPINAGSGIAGEMIIFCFLFFALSRLTFSGDTGASYRPGLREDPEFRMGISIAILVPLVLFVRHWIAAFDVGGEQNLALGLRALWGGVFTALSFLSTTGFVSSDWAEAQSWSGLPTPGLILMGLAIMGGGVATTAGGVKLLRIYALYLAGKRELEKLVHPSSIGRSGPMARRMRRQGAFIAWVFFMLFAMSIAAFSLIFSLFGIDFENAMVLTIAGLTNCGPLIRAAAEMPVDLGALGDGVKLTLCAAMVLGRLELMAIIVLLTPGIWRD</sequence>
<feature type="signal peptide" evidence="9">
    <location>
        <begin position="1"/>
        <end position="30"/>
    </location>
</feature>
<dbReference type="AlphaFoldDB" id="A0A1G7HBX9"/>
<name>A0A1G7HBX9_9RHOB</name>
<feature type="transmembrane region" description="Helical" evidence="8">
    <location>
        <begin position="243"/>
        <end position="262"/>
    </location>
</feature>
<comment type="subcellular location">
    <subcellularLocation>
        <location evidence="1">Cell membrane</location>
        <topology evidence="1">Multi-pass membrane protein</topology>
    </subcellularLocation>
</comment>
<evidence type="ECO:0000256" key="3">
    <source>
        <dbReference type="ARBA" id="ARBA00022475"/>
    </source>
</evidence>
<dbReference type="PANTHER" id="PTHR32024:SF3">
    <property type="entry name" value="TRK SYSTEM POTASSIUM UPTAKE PROTEIN"/>
    <property type="match status" value="1"/>
</dbReference>
<feature type="transmembrane region" description="Helical" evidence="8">
    <location>
        <begin position="40"/>
        <end position="59"/>
    </location>
</feature>
<feature type="transmembrane region" description="Helical" evidence="8">
    <location>
        <begin position="185"/>
        <end position="207"/>
    </location>
</feature>
<feature type="transmembrane region" description="Helical" evidence="8">
    <location>
        <begin position="354"/>
        <end position="375"/>
    </location>
</feature>
<feature type="transmembrane region" description="Helical" evidence="8">
    <location>
        <begin position="413"/>
        <end position="437"/>
    </location>
</feature>
<feature type="transmembrane region" description="Helical" evidence="8">
    <location>
        <begin position="282"/>
        <end position="301"/>
    </location>
</feature>
<keyword evidence="6" id="KW-0406">Ion transport</keyword>
<keyword evidence="2" id="KW-0813">Transport</keyword>
<keyword evidence="7 8" id="KW-0472">Membrane</keyword>
<evidence type="ECO:0000256" key="5">
    <source>
        <dbReference type="ARBA" id="ARBA00022989"/>
    </source>
</evidence>
<dbReference type="GO" id="GO:0005886">
    <property type="term" value="C:plasma membrane"/>
    <property type="evidence" value="ECO:0007669"/>
    <property type="project" value="UniProtKB-SubCell"/>
</dbReference>
<reference evidence="11" key="1">
    <citation type="submission" date="2016-10" db="EMBL/GenBank/DDBJ databases">
        <authorList>
            <person name="Varghese N."/>
            <person name="Submissions S."/>
        </authorList>
    </citation>
    <scope>NUCLEOTIDE SEQUENCE [LARGE SCALE GENOMIC DNA]</scope>
    <source>
        <strain evidence="11">DSM 10146</strain>
    </source>
</reference>
<dbReference type="Pfam" id="PF02386">
    <property type="entry name" value="TrkH"/>
    <property type="match status" value="1"/>
</dbReference>
<organism evidence="10 11">
    <name type="scientific">Salipiger thiooxidans</name>
    <dbReference type="NCBI Taxonomy" id="282683"/>
    <lineage>
        <taxon>Bacteria</taxon>
        <taxon>Pseudomonadati</taxon>
        <taxon>Pseudomonadota</taxon>
        <taxon>Alphaproteobacteria</taxon>
        <taxon>Rhodobacterales</taxon>
        <taxon>Roseobacteraceae</taxon>
        <taxon>Salipiger</taxon>
    </lineage>
</organism>
<keyword evidence="4 8" id="KW-0812">Transmembrane</keyword>